<dbReference type="FunFam" id="1.10.3720.10:FF:000002">
    <property type="entry name" value="D-methionine ABC transporter permease MetI"/>
    <property type="match status" value="1"/>
</dbReference>
<dbReference type="SUPFAM" id="SSF161098">
    <property type="entry name" value="MetI-like"/>
    <property type="match status" value="1"/>
</dbReference>
<evidence type="ECO:0000256" key="6">
    <source>
        <dbReference type="ARBA" id="ARBA00022989"/>
    </source>
</evidence>
<dbReference type="STRING" id="1678840.ATC1_131753"/>
<feature type="transmembrane region" description="Helical" evidence="8">
    <location>
        <begin position="201"/>
        <end position="224"/>
    </location>
</feature>
<dbReference type="InterPro" id="IPR035906">
    <property type="entry name" value="MetI-like_sf"/>
</dbReference>
<comment type="similarity">
    <text evidence="2">Belongs to the binding-protein-dependent transport system permease family. CysTW subfamily.</text>
</comment>
<reference evidence="10" key="1">
    <citation type="journal article" date="2015" name="Genome Announc.">
        <title>Draft Genome Sequence of Anaerolineae Strain TC1, a Novel Isolate from a Methanogenic Wastewater Treatment System.</title>
        <authorList>
            <person name="Matsuura N."/>
            <person name="Tourlousse D.M."/>
            <person name="Sun L."/>
            <person name="Toyonaga M."/>
            <person name="Kuroda K."/>
            <person name="Ohashi A."/>
            <person name="Cruz R."/>
            <person name="Yamaguchi T."/>
            <person name="Sekiguchi Y."/>
        </authorList>
    </citation>
    <scope>NUCLEOTIDE SEQUENCE [LARGE SCALE GENOMIC DNA]</scope>
    <source>
        <strain evidence="10">TC1</strain>
    </source>
</reference>
<feature type="transmembrane region" description="Helical" evidence="8">
    <location>
        <begin position="159"/>
        <end position="181"/>
    </location>
</feature>
<dbReference type="AlphaFoldDB" id="A0A0S7BNJ9"/>
<gene>
    <name evidence="10" type="ORF">ATC1_131753</name>
</gene>
<keyword evidence="7 8" id="KW-0472">Membrane</keyword>
<feature type="transmembrane region" description="Helical" evidence="8">
    <location>
        <begin position="30"/>
        <end position="53"/>
    </location>
</feature>
<proteinExistence type="inferred from homology"/>
<accession>A0A0S7BNJ9</accession>
<dbReference type="CDD" id="cd06261">
    <property type="entry name" value="TM_PBP2"/>
    <property type="match status" value="1"/>
</dbReference>
<evidence type="ECO:0000256" key="3">
    <source>
        <dbReference type="ARBA" id="ARBA00022448"/>
    </source>
</evidence>
<keyword evidence="5 8" id="KW-0812">Transmembrane</keyword>
<evidence type="ECO:0000259" key="9">
    <source>
        <dbReference type="PROSITE" id="PS50928"/>
    </source>
</evidence>
<protein>
    <submittedName>
        <fullName evidence="10">ABC-type methionine transport system, permease component</fullName>
    </submittedName>
</protein>
<feature type="transmembrane region" description="Helical" evidence="8">
    <location>
        <begin position="94"/>
        <end position="118"/>
    </location>
</feature>
<dbReference type="InterPro" id="IPR051322">
    <property type="entry name" value="AA_ABC_Transporter_Permease"/>
</dbReference>
<evidence type="ECO:0000313" key="10">
    <source>
        <dbReference type="EMBL" id="GAP41757.1"/>
    </source>
</evidence>
<evidence type="ECO:0000256" key="1">
    <source>
        <dbReference type="ARBA" id="ARBA00004651"/>
    </source>
</evidence>
<dbReference type="RefSeq" id="WP_062283615.1">
    <property type="nucleotide sequence ID" value="NZ_DF968181.1"/>
</dbReference>
<comment type="subcellular location">
    <subcellularLocation>
        <location evidence="1 8">Cell membrane</location>
        <topology evidence="1 8">Multi-pass membrane protein</topology>
    </subcellularLocation>
</comment>
<evidence type="ECO:0000256" key="5">
    <source>
        <dbReference type="ARBA" id="ARBA00022692"/>
    </source>
</evidence>
<dbReference type="PANTHER" id="PTHR30450:SF1">
    <property type="entry name" value="D-METHIONINE TRANSPORT SYSTEM PERMEASE PROTEIN METI-RELATED"/>
    <property type="match status" value="1"/>
</dbReference>
<dbReference type="OrthoDB" id="9793490at2"/>
<keyword evidence="6 8" id="KW-1133">Transmembrane helix</keyword>
<dbReference type="PATRIC" id="fig|1678840.3.peg.3275"/>
<evidence type="ECO:0000256" key="4">
    <source>
        <dbReference type="ARBA" id="ARBA00022475"/>
    </source>
</evidence>
<dbReference type="Pfam" id="PF00528">
    <property type="entry name" value="BPD_transp_1"/>
    <property type="match status" value="1"/>
</dbReference>
<name>A0A0S7BNJ9_9CHLR</name>
<evidence type="ECO:0000256" key="2">
    <source>
        <dbReference type="ARBA" id="ARBA00007069"/>
    </source>
</evidence>
<dbReference type="GO" id="GO:0048473">
    <property type="term" value="P:D-methionine transmembrane transport"/>
    <property type="evidence" value="ECO:0007669"/>
    <property type="project" value="TreeGrafter"/>
</dbReference>
<dbReference type="Gene3D" id="1.10.3720.10">
    <property type="entry name" value="MetI-like"/>
    <property type="match status" value="1"/>
</dbReference>
<sequence length="233" mass="25333">MTESIPFFQGIINLLAEFKDLLLIATWQTLYITFISTFLAYLLGVPLGIWVVVTAPNSIAPNRTVNEILGGIINIGRSIPFIILLVAVLPFTRWIVGTTIGPTATIVPLTIAATPFVARIIEQSLVEVDSGLIEMGEAMGATSWQIIFKVLLPESLPSIIRGVSITIINLIGYSAMAGAVGGGGLGDLAIRYGYYRYQSDVMIVTIILLVIIVELIQLIGNYSAKRIDKRNIR</sequence>
<feature type="transmembrane region" description="Helical" evidence="8">
    <location>
        <begin position="65"/>
        <end position="88"/>
    </location>
</feature>
<dbReference type="InterPro" id="IPR000515">
    <property type="entry name" value="MetI-like"/>
</dbReference>
<organism evidence="10">
    <name type="scientific">Flexilinea flocculi</name>
    <dbReference type="NCBI Taxonomy" id="1678840"/>
    <lineage>
        <taxon>Bacteria</taxon>
        <taxon>Bacillati</taxon>
        <taxon>Chloroflexota</taxon>
        <taxon>Anaerolineae</taxon>
        <taxon>Anaerolineales</taxon>
        <taxon>Anaerolineaceae</taxon>
        <taxon>Flexilinea</taxon>
    </lineage>
</organism>
<dbReference type="GO" id="GO:0005886">
    <property type="term" value="C:plasma membrane"/>
    <property type="evidence" value="ECO:0007669"/>
    <property type="project" value="UniProtKB-SubCell"/>
</dbReference>
<keyword evidence="4" id="KW-1003">Cell membrane</keyword>
<evidence type="ECO:0000256" key="8">
    <source>
        <dbReference type="RuleBase" id="RU363032"/>
    </source>
</evidence>
<keyword evidence="3 8" id="KW-0813">Transport</keyword>
<evidence type="ECO:0000313" key="11">
    <source>
        <dbReference type="Proteomes" id="UP000053370"/>
    </source>
</evidence>
<dbReference type="PROSITE" id="PS50928">
    <property type="entry name" value="ABC_TM1"/>
    <property type="match status" value="1"/>
</dbReference>
<dbReference type="PANTHER" id="PTHR30450">
    <property type="entry name" value="ABC TRANSPORTER PERMEASE"/>
    <property type="match status" value="1"/>
</dbReference>
<feature type="domain" description="ABC transmembrane type-1" evidence="9">
    <location>
        <begin position="26"/>
        <end position="220"/>
    </location>
</feature>
<dbReference type="Proteomes" id="UP000053370">
    <property type="component" value="Unassembled WGS sequence"/>
</dbReference>
<evidence type="ECO:0000256" key="7">
    <source>
        <dbReference type="ARBA" id="ARBA00023136"/>
    </source>
</evidence>
<keyword evidence="11" id="KW-1185">Reference proteome</keyword>
<dbReference type="NCBIfam" id="NF008049">
    <property type="entry name" value="PRK10782.1"/>
    <property type="match status" value="1"/>
</dbReference>
<dbReference type="EMBL" id="DF968181">
    <property type="protein sequence ID" value="GAP41757.1"/>
    <property type="molecule type" value="Genomic_DNA"/>
</dbReference>